<reference evidence="10" key="1">
    <citation type="submission" date="2018-06" db="EMBL/GenBank/DDBJ databases">
        <title>Aestuariibacter litoralis strain KCTC 52945T.</title>
        <authorList>
            <person name="Li X."/>
            <person name="Salam N."/>
            <person name="Li J.-L."/>
            <person name="Chen Y.-M."/>
            <person name="Yang Z.-W."/>
            <person name="Zhang L.-Y."/>
            <person name="Han M.-X."/>
            <person name="Xiao M."/>
            <person name="Li W.-J."/>
        </authorList>
    </citation>
    <scope>NUCLEOTIDE SEQUENCE [LARGE SCALE GENOMIC DNA]</scope>
    <source>
        <strain evidence="10">KCTC 52945</strain>
    </source>
</reference>
<evidence type="ECO:0000259" key="8">
    <source>
        <dbReference type="Pfam" id="PF17042"/>
    </source>
</evidence>
<protein>
    <submittedName>
        <fullName evidence="9">Four-carbon acid sugar kinase family protein</fullName>
    </submittedName>
</protein>
<evidence type="ECO:0000259" key="7">
    <source>
        <dbReference type="Pfam" id="PF07005"/>
    </source>
</evidence>
<feature type="domain" description="Four-carbon acid sugar kinase N-terminal" evidence="7">
    <location>
        <begin position="4"/>
        <end position="236"/>
    </location>
</feature>
<evidence type="ECO:0000256" key="2">
    <source>
        <dbReference type="ARBA" id="ARBA00022679"/>
    </source>
</evidence>
<evidence type="ECO:0000256" key="5">
    <source>
        <dbReference type="ARBA" id="ARBA00022840"/>
    </source>
</evidence>
<dbReference type="RefSeq" id="WP_111196761.1">
    <property type="nucleotide sequence ID" value="NZ_QKVK01000002.1"/>
</dbReference>
<dbReference type="EMBL" id="QKVK01000002">
    <property type="protein sequence ID" value="PZF77938.1"/>
    <property type="molecule type" value="Genomic_DNA"/>
</dbReference>
<evidence type="ECO:0000313" key="9">
    <source>
        <dbReference type="EMBL" id="PZF77938.1"/>
    </source>
</evidence>
<dbReference type="InterPro" id="IPR042213">
    <property type="entry name" value="NBD_C_sf"/>
</dbReference>
<dbReference type="GO" id="GO:0005524">
    <property type="term" value="F:ATP binding"/>
    <property type="evidence" value="ECO:0007669"/>
    <property type="project" value="UniProtKB-KW"/>
</dbReference>
<evidence type="ECO:0000256" key="4">
    <source>
        <dbReference type="ARBA" id="ARBA00022777"/>
    </source>
</evidence>
<gene>
    <name evidence="9" type="ORF">DK847_05795</name>
</gene>
<proteinExistence type="inferred from homology"/>
<dbReference type="Pfam" id="PF07005">
    <property type="entry name" value="SBD_N"/>
    <property type="match status" value="1"/>
</dbReference>
<dbReference type="AlphaFoldDB" id="A0A2W2BCN0"/>
<keyword evidence="5" id="KW-0067">ATP-binding</keyword>
<dbReference type="InterPro" id="IPR010737">
    <property type="entry name" value="4-carb_acid_sugar_kinase_N"/>
</dbReference>
<evidence type="ECO:0000256" key="1">
    <source>
        <dbReference type="ARBA" id="ARBA00005715"/>
    </source>
</evidence>
<sequence length="436" mass="46227">MLLSFYGDDFTGSTDVMESMALHGVNTVLFTRIPTAEEQARFAGFDAVGIAGTSRSQTPDWMDAHLPQYFRWLKALGARFCHYKVCSTFDSAPHVGNIGRAIEIGRGVFAQQVTPLVVGAPQLRRYTAFGHLFAGYQGKTYRIDRHPVMSRHPVTPMDEADLRLHLARQTQLPVDLVPANALDDPAVDQVISAATGIVLFDVFGMATQIEVGGQLLRLSPRLGPFIVGSSGVEYALVKALAASGRIAGSASFPSLPKVARTIAVSGSCSPTTARQIKHALAHGFTGLHADPLDLARGPDDAVARLSAEAKRLMGEGRSVLVYTALDPETDRGGPLDQIAGGRHRVGQGLGRIARACIESFGLRRTILAGGDTSSHALGELDVFALTTRFPLLATPGSPLCAAASADPKLDGLEIAMKGGQVGGDDYFVALRDGLTA</sequence>
<dbReference type="SUPFAM" id="SSF142764">
    <property type="entry name" value="YgbK-like"/>
    <property type="match status" value="1"/>
</dbReference>
<dbReference type="Pfam" id="PF17042">
    <property type="entry name" value="NBD_C"/>
    <property type="match status" value="1"/>
</dbReference>
<dbReference type="GO" id="GO:0016301">
    <property type="term" value="F:kinase activity"/>
    <property type="evidence" value="ECO:0007669"/>
    <property type="project" value="UniProtKB-KW"/>
</dbReference>
<dbReference type="InterPro" id="IPR031475">
    <property type="entry name" value="NBD_C"/>
</dbReference>
<keyword evidence="10" id="KW-1185">Reference proteome</keyword>
<keyword evidence="4 9" id="KW-0418">Kinase</keyword>
<organism evidence="9 10">
    <name type="scientific">Aestuariivirga litoralis</name>
    <dbReference type="NCBI Taxonomy" id="2650924"/>
    <lineage>
        <taxon>Bacteria</taxon>
        <taxon>Pseudomonadati</taxon>
        <taxon>Pseudomonadota</taxon>
        <taxon>Alphaproteobacteria</taxon>
        <taxon>Hyphomicrobiales</taxon>
        <taxon>Aestuariivirgaceae</taxon>
        <taxon>Aestuariivirga</taxon>
    </lineage>
</organism>
<dbReference type="Gene3D" id="3.40.980.20">
    <property type="entry name" value="Four-carbon acid sugar kinase, nucleotide binding domain"/>
    <property type="match status" value="1"/>
</dbReference>
<evidence type="ECO:0000256" key="3">
    <source>
        <dbReference type="ARBA" id="ARBA00022741"/>
    </source>
</evidence>
<evidence type="ECO:0000256" key="6">
    <source>
        <dbReference type="ARBA" id="ARBA00023277"/>
    </source>
</evidence>
<comment type="similarity">
    <text evidence="1">Belongs to the four-carbon acid sugar kinase family.</text>
</comment>
<feature type="domain" description="Four-carbon acid sugar kinase nucleotide binding" evidence="8">
    <location>
        <begin position="263"/>
        <end position="427"/>
    </location>
</feature>
<keyword evidence="2" id="KW-0808">Transferase</keyword>
<comment type="caution">
    <text evidence="9">The sequence shown here is derived from an EMBL/GenBank/DDBJ whole genome shotgun (WGS) entry which is preliminary data.</text>
</comment>
<dbReference type="Gene3D" id="3.40.50.10840">
    <property type="entry name" value="Putative sugar-binding, N-terminal domain"/>
    <property type="match status" value="1"/>
</dbReference>
<evidence type="ECO:0000313" key="10">
    <source>
        <dbReference type="Proteomes" id="UP000248795"/>
    </source>
</evidence>
<dbReference type="Proteomes" id="UP000248795">
    <property type="component" value="Unassembled WGS sequence"/>
</dbReference>
<accession>A0A2W2BCN0</accession>
<name>A0A2W2BCN0_9HYPH</name>
<keyword evidence="3" id="KW-0547">Nucleotide-binding</keyword>
<dbReference type="InterPro" id="IPR037051">
    <property type="entry name" value="4-carb_acid_sugar_kinase_N_sf"/>
</dbReference>
<keyword evidence="6" id="KW-0119">Carbohydrate metabolism</keyword>